<evidence type="ECO:0000313" key="2">
    <source>
        <dbReference type="Proteomes" id="UP000011669"/>
    </source>
</evidence>
<keyword evidence="2" id="KW-1185">Reference proteome</keyword>
<dbReference type="EMBL" id="AOMD01000025">
    <property type="protein sequence ID" value="EMA44003.1"/>
    <property type="molecule type" value="Genomic_DNA"/>
</dbReference>
<organism evidence="1 2">
    <name type="scientific">Halococcus saccharolyticus DSM 5350</name>
    <dbReference type="NCBI Taxonomy" id="1227455"/>
    <lineage>
        <taxon>Archaea</taxon>
        <taxon>Methanobacteriati</taxon>
        <taxon>Methanobacteriota</taxon>
        <taxon>Stenosarchaea group</taxon>
        <taxon>Halobacteria</taxon>
        <taxon>Halobacteriales</taxon>
        <taxon>Halococcaceae</taxon>
        <taxon>Halococcus</taxon>
    </lineage>
</organism>
<evidence type="ECO:0000313" key="1">
    <source>
        <dbReference type="EMBL" id="EMA44003.1"/>
    </source>
</evidence>
<protein>
    <submittedName>
        <fullName evidence="1">Uncharacterized protein</fullName>
    </submittedName>
</protein>
<comment type="caution">
    <text evidence="1">The sequence shown here is derived from an EMBL/GenBank/DDBJ whole genome shotgun (WGS) entry which is preliminary data.</text>
</comment>
<proteinExistence type="predicted"/>
<dbReference type="AlphaFoldDB" id="M0MF99"/>
<reference evidence="1 2" key="1">
    <citation type="journal article" date="2014" name="PLoS Genet.">
        <title>Phylogenetically driven sequencing of extremely halophilic archaea reveals strategies for static and dynamic osmo-response.</title>
        <authorList>
            <person name="Becker E.A."/>
            <person name="Seitzer P.M."/>
            <person name="Tritt A."/>
            <person name="Larsen D."/>
            <person name="Krusor M."/>
            <person name="Yao A.I."/>
            <person name="Wu D."/>
            <person name="Madern D."/>
            <person name="Eisen J.A."/>
            <person name="Darling A.E."/>
            <person name="Facciotti M.T."/>
        </authorList>
    </citation>
    <scope>NUCLEOTIDE SEQUENCE [LARGE SCALE GENOMIC DNA]</scope>
    <source>
        <strain evidence="1 2">DSM 5350</strain>
    </source>
</reference>
<dbReference type="OrthoDB" id="204979at2157"/>
<accession>M0MF99</accession>
<dbReference type="InParanoid" id="M0MF99"/>
<sequence length="57" mass="6507">MTRADDLRRERDAENRDQDRYACENCGLALETEDACPECGSTSIVPMAEIINPEFRE</sequence>
<dbReference type="RefSeq" id="WP_006078013.1">
    <property type="nucleotide sequence ID" value="NZ_AOMD01000025.1"/>
</dbReference>
<dbReference type="Proteomes" id="UP000011669">
    <property type="component" value="Unassembled WGS sequence"/>
</dbReference>
<gene>
    <name evidence="1" type="ORF">C449_10763</name>
</gene>
<dbReference type="PATRIC" id="fig|1227455.4.peg.2205"/>
<name>M0MF99_9EURY</name>